<evidence type="ECO:0000256" key="3">
    <source>
        <dbReference type="ARBA" id="ARBA00022691"/>
    </source>
</evidence>
<evidence type="ECO:0000313" key="7">
    <source>
        <dbReference type="Proteomes" id="UP000024837"/>
    </source>
</evidence>
<feature type="domain" description="O-methyltransferase dimerisation" evidence="5">
    <location>
        <begin position="75"/>
        <end position="153"/>
    </location>
</feature>
<dbReference type="Pfam" id="PF08100">
    <property type="entry name" value="Dimerisation"/>
    <property type="match status" value="1"/>
</dbReference>
<dbReference type="AlphaFoldDB" id="W7HLL1"/>
<dbReference type="GO" id="GO:0032259">
    <property type="term" value="P:methylation"/>
    <property type="evidence" value="ECO:0007669"/>
    <property type="project" value="UniProtKB-KW"/>
</dbReference>
<evidence type="ECO:0000313" key="6">
    <source>
        <dbReference type="EMBL" id="EWC44896.1"/>
    </source>
</evidence>
<dbReference type="InterPro" id="IPR001077">
    <property type="entry name" value="COMT_C"/>
</dbReference>
<evidence type="ECO:0000259" key="4">
    <source>
        <dbReference type="Pfam" id="PF00891"/>
    </source>
</evidence>
<dbReference type="InterPro" id="IPR012967">
    <property type="entry name" value="COMT_dimerisation"/>
</dbReference>
<keyword evidence="3" id="KW-0949">S-adenosyl-L-methionine</keyword>
<dbReference type="InterPro" id="IPR016461">
    <property type="entry name" value="COMT-like"/>
</dbReference>
<keyword evidence="1" id="KW-0489">Methyltransferase</keyword>
<evidence type="ECO:0000259" key="5">
    <source>
        <dbReference type="Pfam" id="PF08100"/>
    </source>
</evidence>
<dbReference type="OrthoDB" id="2410195at2759"/>
<dbReference type="PROSITE" id="PS51683">
    <property type="entry name" value="SAM_OMT_II"/>
    <property type="match status" value="1"/>
</dbReference>
<dbReference type="SUPFAM" id="SSF53335">
    <property type="entry name" value="S-adenosyl-L-methionine-dependent methyltransferases"/>
    <property type="match status" value="1"/>
</dbReference>
<sequence>MDGTTSTDQTTLQILKLGELIQTAIADYVAAKSSQVKNAEGSLPSHALFEAQKTLLSAAGMITELVSDPSGRVIEVALQHYESRSMHIAASLRIPEILAEHGNAGCGIDTLATRVGIESRKLSRVMRCLCSAHVFRETAEDVFANNVISSALVDNDPLRAYILLCGQYAYTASDYLPRNLTDPIKGPCYSVEVTAFQDAVGTKASIWDWMEETTKVQDLLDGRNGPDGAASAYPGIFGTELQQFVQEAKDGLDTQRQVARPEHAIFSLAMIGGGRVSGRAHLYDFPWASLGNATVVDVGGGMGGFCLELSRLYPGLNFVILDRAQVIKKGENEVWQRENPSALQQGHVKFVEHDFFEENPIKNADIYWLRYILHDWSDDYCVKILDGIRAGMGPRSRLLIWYV</sequence>
<dbReference type="InterPro" id="IPR036388">
    <property type="entry name" value="WH-like_DNA-bd_sf"/>
</dbReference>
<protein>
    <submittedName>
        <fullName evidence="6">Uncharacterized protein</fullName>
    </submittedName>
</protein>
<dbReference type="Pfam" id="PF00891">
    <property type="entry name" value="Methyltransf_2"/>
    <property type="match status" value="1"/>
</dbReference>
<dbReference type="GO" id="GO:0008171">
    <property type="term" value="F:O-methyltransferase activity"/>
    <property type="evidence" value="ECO:0007669"/>
    <property type="project" value="InterPro"/>
</dbReference>
<feature type="domain" description="O-methyltransferase C-terminal" evidence="4">
    <location>
        <begin position="293"/>
        <end position="399"/>
    </location>
</feature>
<keyword evidence="7" id="KW-1185">Reference proteome</keyword>
<organism evidence="6 7">
    <name type="scientific">Drechslerella stenobrocha 248</name>
    <dbReference type="NCBI Taxonomy" id="1043628"/>
    <lineage>
        <taxon>Eukaryota</taxon>
        <taxon>Fungi</taxon>
        <taxon>Dikarya</taxon>
        <taxon>Ascomycota</taxon>
        <taxon>Pezizomycotina</taxon>
        <taxon>Orbiliomycetes</taxon>
        <taxon>Orbiliales</taxon>
        <taxon>Orbiliaceae</taxon>
        <taxon>Drechslerella</taxon>
    </lineage>
</organism>
<dbReference type="InterPro" id="IPR036390">
    <property type="entry name" value="WH_DNA-bd_sf"/>
</dbReference>
<dbReference type="SUPFAM" id="SSF46785">
    <property type="entry name" value="Winged helix' DNA-binding domain"/>
    <property type="match status" value="1"/>
</dbReference>
<proteinExistence type="predicted"/>
<evidence type="ECO:0000256" key="2">
    <source>
        <dbReference type="ARBA" id="ARBA00022679"/>
    </source>
</evidence>
<dbReference type="HOGENOM" id="CLU_005533_0_1_1"/>
<reference evidence="6 7" key="1">
    <citation type="submission" date="2013-05" db="EMBL/GenBank/DDBJ databases">
        <title>Drechslerella stenobrocha genome reveals carnivorous origination and mechanical trapping mechanism of predatory fungi.</title>
        <authorList>
            <person name="Liu X."/>
            <person name="Zhang W."/>
            <person name="Liu K."/>
        </authorList>
    </citation>
    <scope>NUCLEOTIDE SEQUENCE [LARGE SCALE GENOMIC DNA]</scope>
    <source>
        <strain evidence="6 7">248</strain>
    </source>
</reference>
<name>W7HLL1_9PEZI</name>
<evidence type="ECO:0000256" key="1">
    <source>
        <dbReference type="ARBA" id="ARBA00022603"/>
    </source>
</evidence>
<dbReference type="PANTHER" id="PTHR43712">
    <property type="entry name" value="PUTATIVE (AFU_ORTHOLOGUE AFUA_4G14580)-RELATED"/>
    <property type="match status" value="1"/>
</dbReference>
<dbReference type="EMBL" id="KI966433">
    <property type="protein sequence ID" value="EWC44896.1"/>
    <property type="molecule type" value="Genomic_DNA"/>
</dbReference>
<dbReference type="PANTHER" id="PTHR43712:SF2">
    <property type="entry name" value="O-METHYLTRANSFERASE CICE"/>
    <property type="match status" value="1"/>
</dbReference>
<keyword evidence="2" id="KW-0808">Transferase</keyword>
<dbReference type="Proteomes" id="UP000024837">
    <property type="component" value="Unassembled WGS sequence"/>
</dbReference>
<dbReference type="Gene3D" id="1.10.10.10">
    <property type="entry name" value="Winged helix-like DNA-binding domain superfamily/Winged helix DNA-binding domain"/>
    <property type="match status" value="1"/>
</dbReference>
<dbReference type="GO" id="GO:0046983">
    <property type="term" value="F:protein dimerization activity"/>
    <property type="evidence" value="ECO:0007669"/>
    <property type="project" value="InterPro"/>
</dbReference>
<dbReference type="Gene3D" id="3.40.50.150">
    <property type="entry name" value="Vaccinia Virus protein VP39"/>
    <property type="match status" value="1"/>
</dbReference>
<gene>
    <name evidence="6" type="ORF">DRE_00955</name>
</gene>
<dbReference type="InterPro" id="IPR029063">
    <property type="entry name" value="SAM-dependent_MTases_sf"/>
</dbReference>
<accession>W7HLL1</accession>